<proteinExistence type="predicted"/>
<dbReference type="AlphaFoldDB" id="A0A0D7B8V2"/>
<reference evidence="1 2" key="1">
    <citation type="journal article" date="2015" name="Fungal Genet. Biol.">
        <title>Evolution of novel wood decay mechanisms in Agaricales revealed by the genome sequences of Fistulina hepatica and Cylindrobasidium torrendii.</title>
        <authorList>
            <person name="Floudas D."/>
            <person name="Held B.W."/>
            <person name="Riley R."/>
            <person name="Nagy L.G."/>
            <person name="Koehler G."/>
            <person name="Ransdell A.S."/>
            <person name="Younus H."/>
            <person name="Chow J."/>
            <person name="Chiniquy J."/>
            <person name="Lipzen A."/>
            <person name="Tritt A."/>
            <person name="Sun H."/>
            <person name="Haridas S."/>
            <person name="LaButti K."/>
            <person name="Ohm R.A."/>
            <person name="Kues U."/>
            <person name="Blanchette R.A."/>
            <person name="Grigoriev I.V."/>
            <person name="Minto R.E."/>
            <person name="Hibbett D.S."/>
        </authorList>
    </citation>
    <scope>NUCLEOTIDE SEQUENCE [LARGE SCALE GENOMIC DNA]</scope>
    <source>
        <strain evidence="1 2">FP15055 ss-10</strain>
    </source>
</reference>
<evidence type="ECO:0000313" key="1">
    <source>
        <dbReference type="EMBL" id="KIY66665.1"/>
    </source>
</evidence>
<dbReference type="Proteomes" id="UP000054007">
    <property type="component" value="Unassembled WGS sequence"/>
</dbReference>
<feature type="non-terminal residue" evidence="1">
    <location>
        <position position="77"/>
    </location>
</feature>
<sequence length="77" mass="8735">GVRQYARQALRFLAEAHDGIIASRVFQSHYANRRRKEDDPGLAVGAKVYLSTKNLNLPKDRARKLAPKFIGPFEIVQ</sequence>
<name>A0A0D7B8V2_9AGAR</name>
<dbReference type="STRING" id="1314674.A0A0D7B8V2"/>
<evidence type="ECO:0000313" key="2">
    <source>
        <dbReference type="Proteomes" id="UP000054007"/>
    </source>
</evidence>
<dbReference type="OrthoDB" id="3227343at2759"/>
<protein>
    <submittedName>
        <fullName evidence="1">Uncharacterized protein</fullName>
    </submittedName>
</protein>
<organism evidence="1 2">
    <name type="scientific">Cylindrobasidium torrendii FP15055 ss-10</name>
    <dbReference type="NCBI Taxonomy" id="1314674"/>
    <lineage>
        <taxon>Eukaryota</taxon>
        <taxon>Fungi</taxon>
        <taxon>Dikarya</taxon>
        <taxon>Basidiomycota</taxon>
        <taxon>Agaricomycotina</taxon>
        <taxon>Agaricomycetes</taxon>
        <taxon>Agaricomycetidae</taxon>
        <taxon>Agaricales</taxon>
        <taxon>Marasmiineae</taxon>
        <taxon>Physalacriaceae</taxon>
        <taxon>Cylindrobasidium</taxon>
    </lineage>
</organism>
<keyword evidence="2" id="KW-1185">Reference proteome</keyword>
<accession>A0A0D7B8V2</accession>
<dbReference type="EMBL" id="KN880547">
    <property type="protein sequence ID" value="KIY66665.1"/>
    <property type="molecule type" value="Genomic_DNA"/>
</dbReference>
<gene>
    <name evidence="1" type="ORF">CYLTODRAFT_319182</name>
</gene>
<feature type="non-terminal residue" evidence="1">
    <location>
        <position position="1"/>
    </location>
</feature>